<sequence length="408" mass="45430">MKVNLKIKYTTVLLILLSLTVFNIPYLSQTINNIITLALEFVVTAMSFKFKETFKNIKLCWAIGLFLVVSVLCTILNHGFDSVTMTAFVTNYKYVLLFCVVRTLVGKIGFVNVANTVWKTFLPFVVVSSLCVLVTMGNGIGGNEVLSYYLTGNKFFVSYTNMAFLALCHMQDCIFKKPKHRKIGTLTLTVVFALISLIAGCNTGLVGLILMGILLFVSDKKGKLSKVLTKPLFYCLVIFGLTFLLIGTNALLQSSAFQDLITNVFKRDVTWTGRVEMFALALVAFAKSPIYGFGMNSTYISDILGWGNAQNGILKIMLDFGTIGLIVFGIVCWNVFSHKKVSIVPIKRVFPMVAFLYGMAVCCTVEINLSGMFFLGLAFVNSLKSYNNSDLNRKDLYLRNTNRLLNEN</sequence>
<evidence type="ECO:0000256" key="3">
    <source>
        <dbReference type="ARBA" id="ARBA00022989"/>
    </source>
</evidence>
<comment type="caution">
    <text evidence="7">The sequence shown here is derived from an EMBL/GenBank/DDBJ whole genome shotgun (WGS) entry which is preliminary data.</text>
</comment>
<evidence type="ECO:0000256" key="2">
    <source>
        <dbReference type="ARBA" id="ARBA00022692"/>
    </source>
</evidence>
<feature type="transmembrane region" description="Helical" evidence="5">
    <location>
        <begin position="7"/>
        <end position="24"/>
    </location>
</feature>
<feature type="transmembrane region" description="Helical" evidence="5">
    <location>
        <begin position="273"/>
        <end position="293"/>
    </location>
</feature>
<feature type="transmembrane region" description="Helical" evidence="5">
    <location>
        <begin position="121"/>
        <end position="140"/>
    </location>
</feature>
<keyword evidence="2 5" id="KW-0812">Transmembrane</keyword>
<accession>A0ABV1HRM2</accession>
<feature type="transmembrane region" description="Helical" evidence="5">
    <location>
        <begin position="60"/>
        <end position="80"/>
    </location>
</feature>
<evidence type="ECO:0000256" key="5">
    <source>
        <dbReference type="SAM" id="Phobius"/>
    </source>
</evidence>
<comment type="subcellular location">
    <subcellularLocation>
        <location evidence="1">Membrane</location>
        <topology evidence="1">Multi-pass membrane protein</topology>
    </subcellularLocation>
</comment>
<feature type="transmembrane region" description="Helical" evidence="5">
    <location>
        <begin position="146"/>
        <end position="167"/>
    </location>
</feature>
<feature type="transmembrane region" description="Helical" evidence="5">
    <location>
        <begin position="92"/>
        <end position="114"/>
    </location>
</feature>
<keyword evidence="7" id="KW-0436">Ligase</keyword>
<dbReference type="RefSeq" id="WP_367286308.1">
    <property type="nucleotide sequence ID" value="NZ_JBBMEY010000007.1"/>
</dbReference>
<dbReference type="InterPro" id="IPR007016">
    <property type="entry name" value="O-antigen_ligase-rel_domated"/>
</dbReference>
<feature type="transmembrane region" description="Helical" evidence="5">
    <location>
        <begin position="188"/>
        <end position="216"/>
    </location>
</feature>
<feature type="domain" description="O-antigen ligase-related" evidence="6">
    <location>
        <begin position="190"/>
        <end position="328"/>
    </location>
</feature>
<evidence type="ECO:0000259" key="6">
    <source>
        <dbReference type="Pfam" id="PF04932"/>
    </source>
</evidence>
<keyword evidence="8" id="KW-1185">Reference proteome</keyword>
<reference evidence="7 8" key="1">
    <citation type="submission" date="2024-03" db="EMBL/GenBank/DDBJ databases">
        <title>Human intestinal bacterial collection.</title>
        <authorList>
            <person name="Pauvert C."/>
            <person name="Hitch T.C.A."/>
            <person name="Clavel T."/>
        </authorList>
    </citation>
    <scope>NUCLEOTIDE SEQUENCE [LARGE SCALE GENOMIC DNA]</scope>
    <source>
        <strain evidence="7 8">CLA-AP-H18</strain>
    </source>
</reference>
<dbReference type="EMBL" id="JBBMFI010000003">
    <property type="protein sequence ID" value="MEQ2564978.1"/>
    <property type="molecule type" value="Genomic_DNA"/>
</dbReference>
<gene>
    <name evidence="7" type="ORF">ABFO16_01855</name>
</gene>
<proteinExistence type="predicted"/>
<protein>
    <submittedName>
        <fullName evidence="7">O-antigen ligase family protein</fullName>
    </submittedName>
</protein>
<dbReference type="Proteomes" id="UP001478133">
    <property type="component" value="Unassembled WGS sequence"/>
</dbReference>
<keyword evidence="4 5" id="KW-0472">Membrane</keyword>
<dbReference type="Pfam" id="PF04932">
    <property type="entry name" value="Wzy_C"/>
    <property type="match status" value="1"/>
</dbReference>
<name>A0ABV1HRM2_9FIRM</name>
<evidence type="ECO:0000313" key="7">
    <source>
        <dbReference type="EMBL" id="MEQ2564978.1"/>
    </source>
</evidence>
<feature type="transmembrane region" description="Helical" evidence="5">
    <location>
        <begin position="231"/>
        <end position="252"/>
    </location>
</feature>
<dbReference type="GO" id="GO:0016874">
    <property type="term" value="F:ligase activity"/>
    <property type="evidence" value="ECO:0007669"/>
    <property type="project" value="UniProtKB-KW"/>
</dbReference>
<evidence type="ECO:0000313" key="8">
    <source>
        <dbReference type="Proteomes" id="UP001478133"/>
    </source>
</evidence>
<feature type="transmembrane region" description="Helical" evidence="5">
    <location>
        <begin position="313"/>
        <end position="336"/>
    </location>
</feature>
<organism evidence="7 8">
    <name type="scientific">Ruminococcoides intestinihominis</name>
    <dbReference type="NCBI Taxonomy" id="3133161"/>
    <lineage>
        <taxon>Bacteria</taxon>
        <taxon>Bacillati</taxon>
        <taxon>Bacillota</taxon>
        <taxon>Clostridia</taxon>
        <taxon>Eubacteriales</taxon>
        <taxon>Oscillospiraceae</taxon>
        <taxon>Ruminococcoides</taxon>
    </lineage>
</organism>
<keyword evidence="3 5" id="KW-1133">Transmembrane helix</keyword>
<feature type="transmembrane region" description="Helical" evidence="5">
    <location>
        <begin position="356"/>
        <end position="380"/>
    </location>
</feature>
<evidence type="ECO:0000256" key="1">
    <source>
        <dbReference type="ARBA" id="ARBA00004141"/>
    </source>
</evidence>
<evidence type="ECO:0000256" key="4">
    <source>
        <dbReference type="ARBA" id="ARBA00023136"/>
    </source>
</evidence>